<dbReference type="InterPro" id="IPR033575">
    <property type="entry name" value="DDA1-like"/>
</dbReference>
<dbReference type="InterPro" id="IPR003034">
    <property type="entry name" value="SAP_dom"/>
</dbReference>
<feature type="domain" description="SAP" evidence="3">
    <location>
        <begin position="145"/>
        <end position="168"/>
    </location>
</feature>
<keyword evidence="5" id="KW-1185">Reference proteome</keyword>
<protein>
    <recommendedName>
        <fullName evidence="3">SAP domain-containing protein</fullName>
    </recommendedName>
</protein>
<organism evidence="4 5">
    <name type="scientific">Taxus chinensis</name>
    <name type="common">Chinese yew</name>
    <name type="synonym">Taxus wallichiana var. chinensis</name>
    <dbReference type="NCBI Taxonomy" id="29808"/>
    <lineage>
        <taxon>Eukaryota</taxon>
        <taxon>Viridiplantae</taxon>
        <taxon>Streptophyta</taxon>
        <taxon>Embryophyta</taxon>
        <taxon>Tracheophyta</taxon>
        <taxon>Spermatophyta</taxon>
        <taxon>Pinopsida</taxon>
        <taxon>Pinidae</taxon>
        <taxon>Conifers II</taxon>
        <taxon>Cupressales</taxon>
        <taxon>Taxaceae</taxon>
        <taxon>Taxus</taxon>
    </lineage>
</organism>
<dbReference type="OMA" id="PIYVCLH"/>
<evidence type="ECO:0000256" key="2">
    <source>
        <dbReference type="SAM" id="MobiDB-lite"/>
    </source>
</evidence>
<evidence type="ECO:0000313" key="4">
    <source>
        <dbReference type="EMBL" id="KAH9293788.1"/>
    </source>
</evidence>
<dbReference type="Gene3D" id="1.10.720.30">
    <property type="entry name" value="SAP domain"/>
    <property type="match status" value="1"/>
</dbReference>
<dbReference type="GO" id="GO:0080008">
    <property type="term" value="C:Cul4-RING E3 ubiquitin ligase complex"/>
    <property type="evidence" value="ECO:0007669"/>
    <property type="project" value="TreeGrafter"/>
</dbReference>
<comment type="similarity">
    <text evidence="1">Belongs to the DDA1 family.</text>
</comment>
<dbReference type="PANTHER" id="PTHR31879:SF2">
    <property type="entry name" value="DET1- AND DDB1-ASSOCIATED PROTEIN 1"/>
    <property type="match status" value="1"/>
</dbReference>
<reference evidence="4 5" key="1">
    <citation type="journal article" date="2021" name="Nat. Plants">
        <title>The Taxus genome provides insights into paclitaxel biosynthesis.</title>
        <authorList>
            <person name="Xiong X."/>
            <person name="Gou J."/>
            <person name="Liao Q."/>
            <person name="Li Y."/>
            <person name="Zhou Q."/>
            <person name="Bi G."/>
            <person name="Li C."/>
            <person name="Du R."/>
            <person name="Wang X."/>
            <person name="Sun T."/>
            <person name="Guo L."/>
            <person name="Liang H."/>
            <person name="Lu P."/>
            <person name="Wu Y."/>
            <person name="Zhang Z."/>
            <person name="Ro D.K."/>
            <person name="Shang Y."/>
            <person name="Huang S."/>
            <person name="Yan J."/>
        </authorList>
    </citation>
    <scope>NUCLEOTIDE SEQUENCE [LARGE SCALE GENOMIC DNA]</scope>
    <source>
        <strain evidence="4">Ta-2019</strain>
    </source>
</reference>
<dbReference type="Proteomes" id="UP000824469">
    <property type="component" value="Unassembled WGS sequence"/>
</dbReference>
<dbReference type="GO" id="GO:0032436">
    <property type="term" value="P:positive regulation of proteasomal ubiquitin-dependent protein catabolic process"/>
    <property type="evidence" value="ECO:0007669"/>
    <property type="project" value="TreeGrafter"/>
</dbReference>
<feature type="non-terminal residue" evidence="4">
    <location>
        <position position="168"/>
    </location>
</feature>
<feature type="compositionally biased region" description="Basic and acidic residues" evidence="2">
    <location>
        <begin position="131"/>
        <end position="148"/>
    </location>
</feature>
<feature type="compositionally biased region" description="Basic and acidic residues" evidence="2">
    <location>
        <begin position="85"/>
        <end position="118"/>
    </location>
</feature>
<comment type="caution">
    <text evidence="4">The sequence shown here is derived from an EMBL/GenBank/DDBJ whole genome shotgun (WGS) entry which is preliminary data.</text>
</comment>
<evidence type="ECO:0000259" key="3">
    <source>
        <dbReference type="PROSITE" id="PS50800"/>
    </source>
</evidence>
<dbReference type="AlphaFoldDB" id="A0AA38C6X2"/>
<dbReference type="Pfam" id="PF10172">
    <property type="entry name" value="DDA1"/>
    <property type="match status" value="1"/>
</dbReference>
<feature type="non-terminal residue" evidence="4">
    <location>
        <position position="1"/>
    </location>
</feature>
<proteinExistence type="inferred from homology"/>
<dbReference type="InterPro" id="IPR036361">
    <property type="entry name" value="SAP_dom_sf"/>
</dbReference>
<gene>
    <name evidence="4" type="ORF">KI387_041006</name>
</gene>
<dbReference type="Pfam" id="PF02037">
    <property type="entry name" value="SAP"/>
    <property type="match status" value="1"/>
</dbReference>
<accession>A0AA38C6X2</accession>
<evidence type="ECO:0000256" key="1">
    <source>
        <dbReference type="ARBA" id="ARBA00008042"/>
    </source>
</evidence>
<evidence type="ECO:0000313" key="5">
    <source>
        <dbReference type="Proteomes" id="UP000824469"/>
    </source>
</evidence>
<dbReference type="PANTHER" id="PTHR31879">
    <property type="entry name" value="DET1- AND DDB1-ASSOCIATED PROTEIN 1"/>
    <property type="match status" value="1"/>
</dbReference>
<dbReference type="InterPro" id="IPR018276">
    <property type="entry name" value="DDA1_dom"/>
</dbReference>
<sequence length="168" mass="18247">VVTDIGENFDIDCNFSGRLNVVMAGEHEHLKALPSRGCFSAAFNPSNSDGLRPYICDHNTAPPEDQVIKTDSTNILIRSLTLKKGKAEPKPKDNKRKAVSENGKGKRPAEKPLDDKSSSKRPNSGTASASSKKEGGSSRLSEKDLQSFTVEKLRSLLKEKGLPIKGKK</sequence>
<dbReference type="PROSITE" id="PS50800">
    <property type="entry name" value="SAP"/>
    <property type="match status" value="1"/>
</dbReference>
<dbReference type="EMBL" id="JAHRHJ020000721">
    <property type="protein sequence ID" value="KAH9293788.1"/>
    <property type="molecule type" value="Genomic_DNA"/>
</dbReference>
<name>A0AA38C6X2_TAXCH</name>
<feature type="region of interest" description="Disordered" evidence="2">
    <location>
        <begin position="80"/>
        <end position="148"/>
    </location>
</feature>